<reference evidence="6" key="1">
    <citation type="submission" date="2021-03" db="EMBL/GenBank/DDBJ databases">
        <authorList>
            <person name="Tagirdzhanova G."/>
        </authorList>
    </citation>
    <scope>NUCLEOTIDE SEQUENCE</scope>
</reference>
<feature type="domain" description="AMP-dependent synthetase/ligase" evidence="5">
    <location>
        <begin position="38"/>
        <end position="345"/>
    </location>
</feature>
<dbReference type="Gene3D" id="3.40.50.12780">
    <property type="entry name" value="N-terminal domain of ligase-like"/>
    <property type="match status" value="1"/>
</dbReference>
<dbReference type="InterPro" id="IPR020845">
    <property type="entry name" value="AMP-binding_CS"/>
</dbReference>
<name>A0A8H3FLR1_9LECA</name>
<dbReference type="OrthoDB" id="429813at2759"/>
<evidence type="ECO:0000256" key="2">
    <source>
        <dbReference type="ARBA" id="ARBA00022553"/>
    </source>
</evidence>
<evidence type="ECO:0000256" key="4">
    <source>
        <dbReference type="SAM" id="Phobius"/>
    </source>
</evidence>
<dbReference type="PANTHER" id="PTHR43439">
    <property type="entry name" value="PHENYLACETATE-COENZYME A LIGASE"/>
    <property type="match status" value="1"/>
</dbReference>
<accession>A0A8H3FLR1</accession>
<sequence>MTSKFSIPADCGKRLLPATVDQIARDDPTRVFVSIPKSVKISDGFRDVTFAEYARAVNKCAWFLIDILGPSTRGEKPKIVFYIGPLDLRYQIIVMAAAKAGHIAMFTSLRNSLEAHLSLLENAGAHTILLPSDVPPVVDQILAVRPMERASLGEVNDFLGNDEVSVFPFDLTFDEAKNRTFCILHTSGSTGIPKPVKVAYGTLAANDAHQMIPSLGGRETLMTYLQGKRYFLALPLFHAACINFAIVFNVFSGVIPVIPPPKPITADLANEVFLHGNLDGALMAPALIIDCFNNDEFCVNMVKHVKFLSYVGGALPAEVGDPVAKRVKLMAVIGSCETALHPLEMHDDPEDWQYFSFSPFLGHSFEPYGEDGVSELTLVKDPKYELFQGVFCTFPEKDVFNTSDLFRQHPHKANKWAFSARSDDIIAFTTAEKLNPITMEGIISANPYVKSALIGGQGQFQASLLIEPRVYPETIEEEEQLLQKVWPSVLRANQSCPAHGKIMKGFVIFTDKDKPLPRAGKDTVQRQGALKLYEEEFKALYSQMKPHIANGQSSRASAVKPKDVRVNGHNDPITTNGVASRKSNDGQQLITITVAELDSLIEQSVEKHLEAALSQIFSGLIERYSKGFSSVVPTVTNGMFTGAAKEPGLAQALAQQSKRKSPASIPFINGSFPSKDDRTKIRNMIYDHLKENIILDQFDDSSDMFKAGLDSVSVAPLLNSINAFLIKNKPEAELLTLKLVYEDGITVDGLLKCCGL</sequence>
<keyword evidence="4" id="KW-1133">Transmembrane helix</keyword>
<evidence type="ECO:0000313" key="6">
    <source>
        <dbReference type="EMBL" id="CAF9926115.1"/>
    </source>
</evidence>
<keyword evidence="4" id="KW-0812">Transmembrane</keyword>
<organism evidence="6 7">
    <name type="scientific">Gomphillus americanus</name>
    <dbReference type="NCBI Taxonomy" id="1940652"/>
    <lineage>
        <taxon>Eukaryota</taxon>
        <taxon>Fungi</taxon>
        <taxon>Dikarya</taxon>
        <taxon>Ascomycota</taxon>
        <taxon>Pezizomycotina</taxon>
        <taxon>Lecanoromycetes</taxon>
        <taxon>OSLEUM clade</taxon>
        <taxon>Ostropomycetidae</taxon>
        <taxon>Ostropales</taxon>
        <taxon>Graphidaceae</taxon>
        <taxon>Gomphilloideae</taxon>
        <taxon>Gomphillus</taxon>
    </lineage>
</organism>
<dbReference type="SUPFAM" id="SSF56801">
    <property type="entry name" value="Acetyl-CoA synthetase-like"/>
    <property type="match status" value="1"/>
</dbReference>
<dbReference type="Proteomes" id="UP000664169">
    <property type="component" value="Unassembled WGS sequence"/>
</dbReference>
<comment type="caution">
    <text evidence="6">The sequence shown here is derived from an EMBL/GenBank/DDBJ whole genome shotgun (WGS) entry which is preliminary data.</text>
</comment>
<evidence type="ECO:0000259" key="5">
    <source>
        <dbReference type="Pfam" id="PF00501"/>
    </source>
</evidence>
<dbReference type="PANTHER" id="PTHR43439:SF2">
    <property type="entry name" value="ENZYME, PUTATIVE (JCVI)-RELATED"/>
    <property type="match status" value="1"/>
</dbReference>
<dbReference type="InterPro" id="IPR000873">
    <property type="entry name" value="AMP-dep_synth/lig_dom"/>
</dbReference>
<dbReference type="PROSITE" id="PS00455">
    <property type="entry name" value="AMP_BINDING"/>
    <property type="match status" value="1"/>
</dbReference>
<keyword evidence="4" id="KW-0472">Membrane</keyword>
<feature type="region of interest" description="Disordered" evidence="3">
    <location>
        <begin position="549"/>
        <end position="582"/>
    </location>
</feature>
<keyword evidence="7" id="KW-1185">Reference proteome</keyword>
<evidence type="ECO:0000256" key="1">
    <source>
        <dbReference type="ARBA" id="ARBA00022450"/>
    </source>
</evidence>
<dbReference type="InterPro" id="IPR042099">
    <property type="entry name" value="ANL_N_sf"/>
</dbReference>
<evidence type="ECO:0000256" key="3">
    <source>
        <dbReference type="SAM" id="MobiDB-lite"/>
    </source>
</evidence>
<dbReference type="AlphaFoldDB" id="A0A8H3FLR1"/>
<dbReference type="Pfam" id="PF23562">
    <property type="entry name" value="AMP-binding_C_3"/>
    <property type="match status" value="1"/>
</dbReference>
<protein>
    <recommendedName>
        <fullName evidence="5">AMP-dependent synthetase/ligase domain-containing protein</fullName>
    </recommendedName>
</protein>
<evidence type="ECO:0000313" key="7">
    <source>
        <dbReference type="Proteomes" id="UP000664169"/>
    </source>
</evidence>
<dbReference type="Pfam" id="PF00501">
    <property type="entry name" value="AMP-binding"/>
    <property type="match status" value="1"/>
</dbReference>
<dbReference type="EMBL" id="CAJPDQ010000024">
    <property type="protein sequence ID" value="CAF9926115.1"/>
    <property type="molecule type" value="Genomic_DNA"/>
</dbReference>
<dbReference type="InterPro" id="IPR051414">
    <property type="entry name" value="Adenylate-forming_Reductase"/>
</dbReference>
<feature type="transmembrane region" description="Helical" evidence="4">
    <location>
        <begin position="230"/>
        <end position="251"/>
    </location>
</feature>
<keyword evidence="1" id="KW-0596">Phosphopantetheine</keyword>
<keyword evidence="2" id="KW-0597">Phosphoprotein</keyword>
<proteinExistence type="predicted"/>
<gene>
    <name evidence="6" type="ORF">GOMPHAMPRED_004066</name>
</gene>